<sequence>MRIRRTLAALVAATALLTGTLLSTGSAQAAGTPLDQCSTAFHHDDSRLGPQQLPLLGRVGFELLGYSRSGDLGSDARLLAQYYSPTANSGSPGWIYPPDNGYLLDRAGQPIEGPQTLRPGTDIDRFGSEYGAFLAPEGLPYAARSIPPSSLDSVPAGSCNYHDYRVLKPFTVDAGPIAPWFGQPGLGRQYQLDGTLVPGAPTQLNVLWLVDNGYLSRL</sequence>
<evidence type="ECO:0000313" key="4">
    <source>
        <dbReference type="Proteomes" id="UP001592531"/>
    </source>
</evidence>
<dbReference type="PANTHER" id="PTHR42059">
    <property type="entry name" value="TNT DOMAIN-CONTAINING PROTEIN"/>
    <property type="match status" value="1"/>
</dbReference>
<organism evidence="3 4">
    <name type="scientific">Streptacidiphilus cavernicola</name>
    <dbReference type="NCBI Taxonomy" id="3342716"/>
    <lineage>
        <taxon>Bacteria</taxon>
        <taxon>Bacillati</taxon>
        <taxon>Actinomycetota</taxon>
        <taxon>Actinomycetes</taxon>
        <taxon>Kitasatosporales</taxon>
        <taxon>Streptomycetaceae</taxon>
        <taxon>Streptacidiphilus</taxon>
    </lineage>
</organism>
<protein>
    <submittedName>
        <fullName evidence="3">TNT domain-containing protein</fullName>
    </submittedName>
</protein>
<dbReference type="InterPro" id="IPR025331">
    <property type="entry name" value="TNT"/>
</dbReference>
<reference evidence="3 4" key="1">
    <citation type="submission" date="2024-09" db="EMBL/GenBank/DDBJ databases">
        <authorList>
            <person name="Lee S.D."/>
        </authorList>
    </citation>
    <scope>NUCLEOTIDE SEQUENCE [LARGE SCALE GENOMIC DNA]</scope>
    <source>
        <strain evidence="3 4">N8-3</strain>
    </source>
</reference>
<keyword evidence="4" id="KW-1185">Reference proteome</keyword>
<dbReference type="Pfam" id="PF14021">
    <property type="entry name" value="TNT"/>
    <property type="match status" value="1"/>
</dbReference>
<dbReference type="PANTHER" id="PTHR42059:SF1">
    <property type="entry name" value="TNT DOMAIN-CONTAINING PROTEIN"/>
    <property type="match status" value="1"/>
</dbReference>
<evidence type="ECO:0000313" key="3">
    <source>
        <dbReference type="EMBL" id="MFC1415981.1"/>
    </source>
</evidence>
<evidence type="ECO:0000259" key="2">
    <source>
        <dbReference type="Pfam" id="PF14021"/>
    </source>
</evidence>
<dbReference type="InterPro" id="IPR053024">
    <property type="entry name" value="Fungal_surface_NADase"/>
</dbReference>
<dbReference type="Proteomes" id="UP001592531">
    <property type="component" value="Unassembled WGS sequence"/>
</dbReference>
<dbReference type="EMBL" id="JBHFAB010000003">
    <property type="protein sequence ID" value="MFC1415981.1"/>
    <property type="molecule type" value="Genomic_DNA"/>
</dbReference>
<comment type="caution">
    <text evidence="3">The sequence shown here is derived from an EMBL/GenBank/DDBJ whole genome shotgun (WGS) entry which is preliminary data.</text>
</comment>
<accession>A0ABV6VQF2</accession>
<dbReference type="RefSeq" id="WP_380532686.1">
    <property type="nucleotide sequence ID" value="NZ_JBHFAB010000003.1"/>
</dbReference>
<keyword evidence="1" id="KW-0732">Signal</keyword>
<name>A0ABV6VQF2_9ACTN</name>
<feature type="domain" description="TNT" evidence="2">
    <location>
        <begin position="116"/>
        <end position="217"/>
    </location>
</feature>
<evidence type="ECO:0000256" key="1">
    <source>
        <dbReference type="SAM" id="SignalP"/>
    </source>
</evidence>
<proteinExistence type="predicted"/>
<feature type="chain" id="PRO_5046752112" evidence="1">
    <location>
        <begin position="30"/>
        <end position="218"/>
    </location>
</feature>
<gene>
    <name evidence="3" type="ORF">ACEZDE_04925</name>
</gene>
<feature type="signal peptide" evidence="1">
    <location>
        <begin position="1"/>
        <end position="29"/>
    </location>
</feature>